<accession>X1EA51</accession>
<proteinExistence type="predicted"/>
<sequence length="51" mass="5811">SVFWNPSAIDIVKNVIGEINKGEDKEEPTLNKLLKSQQYAERTTVLNTTYN</sequence>
<protein>
    <submittedName>
        <fullName evidence="1">Uncharacterized protein</fullName>
    </submittedName>
</protein>
<evidence type="ECO:0000313" key="1">
    <source>
        <dbReference type="EMBL" id="GAH29462.1"/>
    </source>
</evidence>
<name>X1EA51_9ZZZZ</name>
<organism evidence="1">
    <name type="scientific">marine sediment metagenome</name>
    <dbReference type="NCBI Taxonomy" id="412755"/>
    <lineage>
        <taxon>unclassified sequences</taxon>
        <taxon>metagenomes</taxon>
        <taxon>ecological metagenomes</taxon>
    </lineage>
</organism>
<dbReference type="AlphaFoldDB" id="X1EA51"/>
<dbReference type="EMBL" id="BART01041851">
    <property type="protein sequence ID" value="GAH29462.1"/>
    <property type="molecule type" value="Genomic_DNA"/>
</dbReference>
<feature type="non-terminal residue" evidence="1">
    <location>
        <position position="51"/>
    </location>
</feature>
<gene>
    <name evidence="1" type="ORF">S01H4_67015</name>
</gene>
<reference evidence="1" key="1">
    <citation type="journal article" date="2014" name="Front. Microbiol.">
        <title>High frequency of phylogenetically diverse reductive dehalogenase-homologous genes in deep subseafloor sedimentary metagenomes.</title>
        <authorList>
            <person name="Kawai M."/>
            <person name="Futagami T."/>
            <person name="Toyoda A."/>
            <person name="Takaki Y."/>
            <person name="Nishi S."/>
            <person name="Hori S."/>
            <person name="Arai W."/>
            <person name="Tsubouchi T."/>
            <person name="Morono Y."/>
            <person name="Uchiyama I."/>
            <person name="Ito T."/>
            <person name="Fujiyama A."/>
            <person name="Inagaki F."/>
            <person name="Takami H."/>
        </authorList>
    </citation>
    <scope>NUCLEOTIDE SEQUENCE</scope>
    <source>
        <strain evidence="1">Expedition CK06-06</strain>
    </source>
</reference>
<feature type="non-terminal residue" evidence="1">
    <location>
        <position position="1"/>
    </location>
</feature>
<comment type="caution">
    <text evidence="1">The sequence shown here is derived from an EMBL/GenBank/DDBJ whole genome shotgun (WGS) entry which is preliminary data.</text>
</comment>